<dbReference type="Proteomes" id="UP001163211">
    <property type="component" value="Unassembled WGS sequence"/>
</dbReference>
<dbReference type="EMBL" id="JAPMLV010000009">
    <property type="protein sequence ID" value="MCX8305729.1"/>
    <property type="molecule type" value="Genomic_DNA"/>
</dbReference>
<keyword evidence="2" id="KW-1185">Reference proteome</keyword>
<evidence type="ECO:0000313" key="2">
    <source>
        <dbReference type="Proteomes" id="UP001163211"/>
    </source>
</evidence>
<name>A0ABT3XIW4_9ENTR</name>
<reference evidence="1" key="1">
    <citation type="submission" date="2022-11" db="EMBL/GenBank/DDBJ databases">
        <title>The draft genomes of two Enterobacter strains.</title>
        <authorList>
            <person name="He Y."/>
            <person name="Wu S."/>
            <person name="Feng Y."/>
            <person name="Zong Z."/>
        </authorList>
    </citation>
    <scope>NUCLEOTIDE SEQUENCE</scope>
    <source>
        <strain evidence="1">155092</strain>
    </source>
</reference>
<sequence length="225" mass="25177">MKFLHKLNITVSDILSLLALVISGVAAYFTIQADFRSQNTDRQVSLVVMESIGDKLKRYAENANSSYRLLRAYREMAFEYPEKQVTSEKLTLEYLEKQSTRDVTFSEDLLLSLAKSESETAQKIARCYSQYESTVNDAKQFSGTTPETLTIPQHMTLAVMLSRFKKVSDACEDADKSLSLHIASQAPIRGTLGELEEAQVLVLEGMFHPSSGKRIVSSQNGHEGH</sequence>
<evidence type="ECO:0000313" key="1">
    <source>
        <dbReference type="EMBL" id="MCX8305729.1"/>
    </source>
</evidence>
<protein>
    <submittedName>
        <fullName evidence="1">Uncharacterized protein</fullName>
    </submittedName>
</protein>
<dbReference type="RefSeq" id="WP_232946158.1">
    <property type="nucleotide sequence ID" value="NZ_JAPMLV010000009.1"/>
</dbReference>
<gene>
    <name evidence="1" type="ORF">OTG14_22550</name>
</gene>
<proteinExistence type="predicted"/>
<accession>A0ABT3XIW4</accession>
<comment type="caution">
    <text evidence="1">The sequence shown here is derived from an EMBL/GenBank/DDBJ whole genome shotgun (WGS) entry which is preliminary data.</text>
</comment>
<organism evidence="1 2">
    <name type="scientific">Enterobacter pseudoroggenkampii</name>
    <dbReference type="NCBI Taxonomy" id="2996112"/>
    <lineage>
        <taxon>Bacteria</taxon>
        <taxon>Pseudomonadati</taxon>
        <taxon>Pseudomonadota</taxon>
        <taxon>Gammaproteobacteria</taxon>
        <taxon>Enterobacterales</taxon>
        <taxon>Enterobacteriaceae</taxon>
        <taxon>Enterobacter</taxon>
    </lineage>
</organism>